<reference evidence="6" key="1">
    <citation type="journal article" date="2019" name="Int. J. Syst. Evol. Microbiol.">
        <title>The Global Catalogue of Microorganisms (GCM) 10K type strain sequencing project: providing services to taxonomists for standard genome sequencing and annotation.</title>
        <authorList>
            <consortium name="The Broad Institute Genomics Platform"/>
            <consortium name="The Broad Institute Genome Sequencing Center for Infectious Disease"/>
            <person name="Wu L."/>
            <person name="Ma J."/>
        </authorList>
    </citation>
    <scope>NUCLEOTIDE SEQUENCE [LARGE SCALE GENOMIC DNA]</scope>
    <source>
        <strain evidence="6">CCM 8749</strain>
    </source>
</reference>
<dbReference type="EMBL" id="JBHSQV010000131">
    <property type="protein sequence ID" value="MFC5986750.1"/>
    <property type="molecule type" value="Genomic_DNA"/>
</dbReference>
<evidence type="ECO:0000313" key="5">
    <source>
        <dbReference type="EMBL" id="MFC5986750.1"/>
    </source>
</evidence>
<dbReference type="Proteomes" id="UP001596250">
    <property type="component" value="Unassembled WGS sequence"/>
</dbReference>
<keyword evidence="3" id="KW-1133">Transmembrane helix</keyword>
<evidence type="ECO:0000256" key="3">
    <source>
        <dbReference type="SAM" id="Phobius"/>
    </source>
</evidence>
<dbReference type="Pfam" id="PF13490">
    <property type="entry name" value="zf-HC2"/>
    <property type="match status" value="1"/>
</dbReference>
<gene>
    <name evidence="5" type="ORF">ACFPXP_10010</name>
</gene>
<accession>A0ABW1INS7</accession>
<keyword evidence="3" id="KW-0472">Membrane</keyword>
<comment type="caution">
    <text evidence="5">The sequence shown here is derived from an EMBL/GenBank/DDBJ whole genome shotgun (WGS) entry which is preliminary data.</text>
</comment>
<name>A0ABW1INS7_9BACL</name>
<keyword evidence="6" id="KW-1185">Reference proteome</keyword>
<organism evidence="5 6">
    <name type="scientific">Marinicrinis lubricantis</name>
    <dbReference type="NCBI Taxonomy" id="2086470"/>
    <lineage>
        <taxon>Bacteria</taxon>
        <taxon>Bacillati</taxon>
        <taxon>Bacillota</taxon>
        <taxon>Bacilli</taxon>
        <taxon>Bacillales</taxon>
        <taxon>Paenibacillaceae</taxon>
    </lineage>
</organism>
<evidence type="ECO:0000313" key="6">
    <source>
        <dbReference type="Proteomes" id="UP001596250"/>
    </source>
</evidence>
<dbReference type="InterPro" id="IPR027383">
    <property type="entry name" value="Znf_put"/>
</dbReference>
<dbReference type="Gene3D" id="1.10.10.1320">
    <property type="entry name" value="Anti-sigma factor, zinc-finger domain"/>
    <property type="match status" value="1"/>
</dbReference>
<comment type="similarity">
    <text evidence="1">Belongs to the zinc-associated anti-sigma factor (ZAS) superfamily. Anti-sigma-W factor family.</text>
</comment>
<dbReference type="InterPro" id="IPR041916">
    <property type="entry name" value="Anti_sigma_zinc_sf"/>
</dbReference>
<evidence type="ECO:0000259" key="4">
    <source>
        <dbReference type="Pfam" id="PF13490"/>
    </source>
</evidence>
<sequence length="204" mass="22926">MMDCKEAISFIHEYFDGLLDDPSQQQLKQHLLQCADCQKRFNELEQTEAFLHSIPAPPVPSDLTYKVMAAIPQPKKRTAWMYWLKRHPAVTAAAVFLLIMISSVTAFWDQDRELVVKGSDLNGVVIREDQVIIPEGTEVRGDIVVENGQLQLEEGAHIEGNVVVIDGNLQLASTAEIGGKVTKVNQAIDWFWYKLGETFSNITN</sequence>
<proteinExistence type="inferred from homology"/>
<evidence type="ECO:0000256" key="2">
    <source>
        <dbReference type="ARBA" id="ARBA00024438"/>
    </source>
</evidence>
<evidence type="ECO:0000256" key="1">
    <source>
        <dbReference type="ARBA" id="ARBA00024353"/>
    </source>
</evidence>
<dbReference type="RefSeq" id="WP_379894066.1">
    <property type="nucleotide sequence ID" value="NZ_CBCSCT010000076.1"/>
</dbReference>
<feature type="domain" description="Putative zinc-finger" evidence="4">
    <location>
        <begin position="4"/>
        <end position="38"/>
    </location>
</feature>
<keyword evidence="3" id="KW-0812">Transmembrane</keyword>
<feature type="transmembrane region" description="Helical" evidence="3">
    <location>
        <begin position="89"/>
        <end position="108"/>
    </location>
</feature>
<protein>
    <recommendedName>
        <fullName evidence="2">Anti-sigma-W factor RsiW</fullName>
    </recommendedName>
</protein>